<dbReference type="PANTHER" id="PTHR12415">
    <property type="entry name" value="TYROSYL-DNA PHOSPHODIESTERASE 1"/>
    <property type="match status" value="1"/>
</dbReference>
<feature type="active site" description="Nucleophile" evidence="9">
    <location>
        <position position="321"/>
    </location>
</feature>
<dbReference type="GO" id="GO:0003697">
    <property type="term" value="F:single-stranded DNA binding"/>
    <property type="evidence" value="ECO:0007669"/>
    <property type="project" value="TreeGrafter"/>
</dbReference>
<organism evidence="14 15">
    <name type="scientific">Brenthis ino</name>
    <name type="common">lesser marbled fritillary</name>
    <dbReference type="NCBI Taxonomy" id="405034"/>
    <lineage>
        <taxon>Eukaryota</taxon>
        <taxon>Metazoa</taxon>
        <taxon>Ecdysozoa</taxon>
        <taxon>Arthropoda</taxon>
        <taxon>Hexapoda</taxon>
        <taxon>Insecta</taxon>
        <taxon>Pterygota</taxon>
        <taxon>Neoptera</taxon>
        <taxon>Endopterygota</taxon>
        <taxon>Lepidoptera</taxon>
        <taxon>Glossata</taxon>
        <taxon>Ditrysia</taxon>
        <taxon>Papilionoidea</taxon>
        <taxon>Nymphalidae</taxon>
        <taxon>Heliconiinae</taxon>
        <taxon>Argynnini</taxon>
        <taxon>Brenthis</taxon>
    </lineage>
</organism>
<comment type="subcellular location">
    <subcellularLocation>
        <location evidence="1">Nucleus</location>
    </subcellularLocation>
</comment>
<keyword evidence="8" id="KW-0539">Nucleus</keyword>
<keyword evidence="6" id="KW-0269">Exonuclease</keyword>
<name>A0A8J9VF85_9NEOP</name>
<evidence type="ECO:0000256" key="6">
    <source>
        <dbReference type="ARBA" id="ARBA00022839"/>
    </source>
</evidence>
<evidence type="ECO:0000256" key="11">
    <source>
        <dbReference type="PIRSR" id="PIRSR610347-3"/>
    </source>
</evidence>
<keyword evidence="15" id="KW-1185">Reference proteome</keyword>
<feature type="site" description="Interaction with DNA" evidence="11">
    <location>
        <position position="569"/>
    </location>
</feature>
<dbReference type="SUPFAM" id="SSF56024">
    <property type="entry name" value="Phospholipase D/nuclease"/>
    <property type="match status" value="2"/>
</dbReference>
<evidence type="ECO:0000256" key="8">
    <source>
        <dbReference type="ARBA" id="ARBA00023242"/>
    </source>
</evidence>
<evidence type="ECO:0000256" key="1">
    <source>
        <dbReference type="ARBA" id="ARBA00004123"/>
    </source>
</evidence>
<dbReference type="GO" id="GO:0017005">
    <property type="term" value="F:3'-tyrosyl-DNA phosphodiesterase activity"/>
    <property type="evidence" value="ECO:0007669"/>
    <property type="project" value="TreeGrafter"/>
</dbReference>
<dbReference type="CDD" id="cd09193">
    <property type="entry name" value="PLDc_mTdp1_1"/>
    <property type="match status" value="1"/>
</dbReference>
<dbReference type="PANTHER" id="PTHR12415:SF0">
    <property type="entry name" value="TYROSYL-DNA PHOSPHODIESTERASE 1"/>
    <property type="match status" value="1"/>
</dbReference>
<evidence type="ECO:0000313" key="14">
    <source>
        <dbReference type="EMBL" id="CAH0730652.1"/>
    </source>
</evidence>
<dbReference type="Pfam" id="PF06087">
    <property type="entry name" value="Tyr-DNA_phospho"/>
    <property type="match status" value="1"/>
</dbReference>
<dbReference type="InterPro" id="IPR019406">
    <property type="entry name" value="APLF_PBZ"/>
</dbReference>
<keyword evidence="7" id="KW-0234">DNA repair</keyword>
<dbReference type="AlphaFoldDB" id="A0A8J9VF85"/>
<dbReference type="InterPro" id="IPR010347">
    <property type="entry name" value="Tdp1"/>
</dbReference>
<evidence type="ECO:0000256" key="5">
    <source>
        <dbReference type="ARBA" id="ARBA00022801"/>
    </source>
</evidence>
<evidence type="ECO:0000256" key="10">
    <source>
        <dbReference type="PIRSR" id="PIRSR610347-2"/>
    </source>
</evidence>
<dbReference type="GO" id="GO:0005634">
    <property type="term" value="C:nucleus"/>
    <property type="evidence" value="ECO:0007669"/>
    <property type="project" value="UniProtKB-SubCell"/>
</dbReference>
<sequence>MNPSNKRMNNMDSDQLLKRVKKECNYGESCYRLNPAHFREFSHPHLEAILDTYSGTGDYNIPEKYSLQKNMIVDQLNVIVEKKFYVPKGKCTNDSSVANTSQNNQESSKNIQIRNSESKTNNTITNQSQGTSRVSHVENQSSVTQSKESLKTNEMSQSKNTNKNETSYKRQKSKSPTPGLEVRIRDSDYRPIVPPTKRPEEFLKVVLPRGRMALKHEQSAPYHIFYTTINDSKPTHTQPFSITFLELLDQSLGELKCSLQINFMVDVSWLLAHYYFAGYSAKKLTILYGDDCGQDLKNISKKKPNVEAHYVNMATPFGTHHTKMMLLCYEDGSMRVVVSTANLYTDDWENRTQGLWLSPRCPELPPDSMPHDGESPTMFKKSLIRYLGHYHLPQLVFYLDRVKRCDFSQINVFLVSSVPGSHFDMDFGMTRVGSLLRQHSLGAWPLCAQASSIGSYGAKPSLWLTGDFLHHFTKTKDQPQTLTQPAPLKIIYPSLENVKQSHDGILGGGCLPYGANVNNKQLWLKEFLYQWRSTSIHRNKAMPHIKSYTRVSPDNKMASYFLLTSANISKAAWGSINKGNKALRIMSYEAGVLFLPKFVINQDYFPLEENLKDRLILPYDVPPVKYTSDMSPWVSDYLN</sequence>
<dbReference type="Gene3D" id="3.30.870.10">
    <property type="entry name" value="Endonuclease Chain A"/>
    <property type="match status" value="2"/>
</dbReference>
<evidence type="ECO:0000256" key="7">
    <source>
        <dbReference type="ARBA" id="ARBA00023204"/>
    </source>
</evidence>
<feature type="binding site" evidence="10">
    <location>
        <position position="546"/>
    </location>
    <ligand>
        <name>substrate</name>
    </ligand>
</feature>
<feature type="region of interest" description="Disordered" evidence="12">
    <location>
        <begin position="90"/>
        <end position="195"/>
    </location>
</feature>
<dbReference type="GO" id="GO:0003690">
    <property type="term" value="F:double-stranded DNA binding"/>
    <property type="evidence" value="ECO:0007669"/>
    <property type="project" value="TreeGrafter"/>
</dbReference>
<evidence type="ECO:0000256" key="3">
    <source>
        <dbReference type="ARBA" id="ARBA00022722"/>
    </source>
</evidence>
<comment type="similarity">
    <text evidence="2">Belongs to the tyrosyl-DNA phosphodiesterase family.</text>
</comment>
<feature type="non-terminal residue" evidence="14">
    <location>
        <position position="639"/>
    </location>
</feature>
<dbReference type="EMBL" id="OV170228">
    <property type="protein sequence ID" value="CAH0730652.1"/>
    <property type="molecule type" value="Genomic_DNA"/>
</dbReference>
<reference evidence="14" key="1">
    <citation type="submission" date="2021-12" db="EMBL/GenBank/DDBJ databases">
        <authorList>
            <person name="Martin H S."/>
        </authorList>
    </citation>
    <scope>NUCLEOTIDE SEQUENCE</scope>
</reference>
<evidence type="ECO:0000256" key="2">
    <source>
        <dbReference type="ARBA" id="ARBA00010205"/>
    </source>
</evidence>
<keyword evidence="3" id="KW-0540">Nuclease</keyword>
<feature type="active site" description="Proton donor/acceptor" evidence="9">
    <location>
        <position position="544"/>
    </location>
</feature>
<feature type="binding site" evidence="10">
    <location>
        <position position="323"/>
    </location>
    <ligand>
        <name>substrate</name>
    </ligand>
</feature>
<dbReference type="GO" id="GO:0006281">
    <property type="term" value="P:DNA repair"/>
    <property type="evidence" value="ECO:0007669"/>
    <property type="project" value="UniProtKB-KW"/>
</dbReference>
<dbReference type="OrthoDB" id="47785at2759"/>
<dbReference type="Proteomes" id="UP000838878">
    <property type="component" value="Chromosome 8"/>
</dbReference>
<evidence type="ECO:0000256" key="9">
    <source>
        <dbReference type="PIRSR" id="PIRSR610347-1"/>
    </source>
</evidence>
<evidence type="ECO:0000256" key="4">
    <source>
        <dbReference type="ARBA" id="ARBA00022763"/>
    </source>
</evidence>
<dbReference type="GO" id="GO:0004527">
    <property type="term" value="F:exonuclease activity"/>
    <property type="evidence" value="ECO:0007669"/>
    <property type="project" value="UniProtKB-KW"/>
</dbReference>
<dbReference type="Pfam" id="PF10283">
    <property type="entry name" value="zf-CCHH"/>
    <property type="match status" value="1"/>
</dbReference>
<proteinExistence type="inferred from homology"/>
<evidence type="ECO:0000259" key="13">
    <source>
        <dbReference type="Pfam" id="PF10283"/>
    </source>
</evidence>
<evidence type="ECO:0000313" key="15">
    <source>
        <dbReference type="Proteomes" id="UP000838878"/>
    </source>
</evidence>
<evidence type="ECO:0000256" key="12">
    <source>
        <dbReference type="SAM" id="MobiDB-lite"/>
    </source>
</evidence>
<feature type="domain" description="PBZ-type" evidence="13">
    <location>
        <begin position="21"/>
        <end position="45"/>
    </location>
</feature>
<keyword evidence="5" id="KW-0378">Hydrolase</keyword>
<keyword evidence="4" id="KW-0227">DNA damage</keyword>
<feature type="compositionally biased region" description="Polar residues" evidence="12">
    <location>
        <begin position="92"/>
        <end position="165"/>
    </location>
</feature>
<accession>A0A8J9VF85</accession>
<protein>
    <recommendedName>
        <fullName evidence="13">PBZ-type domain-containing protein</fullName>
    </recommendedName>
</protein>
<gene>
    <name evidence="14" type="ORF">BINO364_LOCUS15615</name>
</gene>